<name>A0A7Z0SDA6_9GAMM</name>
<dbReference type="EMBL" id="JACCHS010000007">
    <property type="protein sequence ID" value="NYT46492.1"/>
    <property type="molecule type" value="Genomic_DNA"/>
</dbReference>
<gene>
    <name evidence="1" type="ORF">H0A75_01070</name>
</gene>
<proteinExistence type="predicted"/>
<sequence length="144" mass="16613">MQNEVKRLTQVSSYNSVKDKNTEHAERINRVKAEWLTLCTRLNAVGNDFDVDSFRSMNSRIKNEKQDLNEIAALIKRYQAKNKDIAKLDVWVIKKQTNLERLRTKQKALDESGQGRPQEIVTLETELAKCMQEESTLTNSLALC</sequence>
<accession>A0A7Z0SDA6</accession>
<reference evidence="1 2" key="1">
    <citation type="submission" date="2020-05" db="EMBL/GenBank/DDBJ databases">
        <title>Horizontal transmission and recombination maintain forever young bacterial symbiont genomes.</title>
        <authorList>
            <person name="Russell S.L."/>
            <person name="Pepper-Tunick E."/>
            <person name="Svedberg J."/>
            <person name="Byrne A."/>
            <person name="Ruelas Castillo J."/>
            <person name="Vollmers C."/>
            <person name="Beinart R.A."/>
            <person name="Corbett-Detig R."/>
        </authorList>
    </citation>
    <scope>NUCLEOTIDE SEQUENCE [LARGE SCALE GENOMIC DNA]</scope>
    <source>
        <strain evidence="1">4727-3</strain>
    </source>
</reference>
<organism evidence="1 2">
    <name type="scientific">Candidatus Methanofishera endochildressiae</name>
    <dbReference type="NCBI Taxonomy" id="2738884"/>
    <lineage>
        <taxon>Bacteria</taxon>
        <taxon>Pseudomonadati</taxon>
        <taxon>Pseudomonadota</taxon>
        <taxon>Gammaproteobacteria</taxon>
        <taxon>Candidatus Methanofishera</taxon>
    </lineage>
</organism>
<protein>
    <submittedName>
        <fullName evidence="1">Uncharacterized protein</fullName>
    </submittedName>
</protein>
<evidence type="ECO:0000313" key="1">
    <source>
        <dbReference type="EMBL" id="NYT46492.1"/>
    </source>
</evidence>
<dbReference type="AlphaFoldDB" id="A0A7Z0SDA6"/>
<comment type="caution">
    <text evidence="1">The sequence shown here is derived from an EMBL/GenBank/DDBJ whole genome shotgun (WGS) entry which is preliminary data.</text>
</comment>
<dbReference type="Proteomes" id="UP000537890">
    <property type="component" value="Unassembled WGS sequence"/>
</dbReference>
<evidence type="ECO:0000313" key="2">
    <source>
        <dbReference type="Proteomes" id="UP000537890"/>
    </source>
</evidence>